<name>A0A2H5BLF3_9CAUD</name>
<keyword evidence="2" id="KW-1185">Reference proteome</keyword>
<accession>A0A2H5BLF3</accession>
<protein>
    <recommendedName>
        <fullName evidence="3">Holin</fullName>
    </recommendedName>
</protein>
<reference evidence="1 2" key="1">
    <citation type="submission" date="2017-11" db="EMBL/GenBank/DDBJ databases">
        <authorList>
            <person name="Mikolon A."/>
            <person name="Lin K.X."/>
            <person name="Rigg S.J."/>
            <person name="Wilson J.M."/>
            <person name="Nayek S."/>
            <person name="Hughes L.E."/>
            <person name="Garlena R.A."/>
            <person name="Russell D.A."/>
            <person name="Pope W.H."/>
            <person name="Jacobs-Sera D."/>
            <person name="Hendrix R.W."/>
            <person name="Hatfull G.F."/>
        </authorList>
    </citation>
    <scope>NUCLEOTIDE SEQUENCE [LARGE SCALE GENOMIC DNA]</scope>
</reference>
<sequence>MTDNQRRTARTVFQTAVTLAAAVPALVEASGLAQTSGAVVIALAVSGAVTRIMALPVVDQLLPGWLRKEA</sequence>
<organism evidence="1 2">
    <name type="scientific">Streptomyces phage AbbeyMikolon</name>
    <dbReference type="NCBI Taxonomy" id="2059880"/>
    <lineage>
        <taxon>Viruses</taxon>
        <taxon>Duplodnaviria</taxon>
        <taxon>Heunggongvirae</taxon>
        <taxon>Uroviricota</taxon>
        <taxon>Caudoviricetes</taxon>
        <taxon>Abbeymikolonvirus</taxon>
        <taxon>Abbeymikolonvirus abbeymikolon</taxon>
    </lineage>
</organism>
<evidence type="ECO:0000313" key="2">
    <source>
        <dbReference type="Proteomes" id="UP000241350"/>
    </source>
</evidence>
<evidence type="ECO:0000313" key="1">
    <source>
        <dbReference type="EMBL" id="AUG87095.1"/>
    </source>
</evidence>
<proteinExistence type="predicted"/>
<dbReference type="EMBL" id="MG593800">
    <property type="protein sequence ID" value="AUG87095.1"/>
    <property type="molecule type" value="Genomic_DNA"/>
</dbReference>
<dbReference type="Proteomes" id="UP000241350">
    <property type="component" value="Segment"/>
</dbReference>
<gene>
    <name evidence="1" type="ORF">SEA_ABBEYMIKOLON_23</name>
</gene>
<evidence type="ECO:0008006" key="3">
    <source>
        <dbReference type="Google" id="ProtNLM"/>
    </source>
</evidence>